<organism evidence="3 4">
    <name type="scientific">Actinomadura rayongensis</name>
    <dbReference type="NCBI Taxonomy" id="1429076"/>
    <lineage>
        <taxon>Bacteria</taxon>
        <taxon>Bacillati</taxon>
        <taxon>Actinomycetota</taxon>
        <taxon>Actinomycetes</taxon>
        <taxon>Streptosporangiales</taxon>
        <taxon>Thermomonosporaceae</taxon>
        <taxon>Actinomadura</taxon>
    </lineage>
</organism>
<evidence type="ECO:0000256" key="1">
    <source>
        <dbReference type="SAM" id="Phobius"/>
    </source>
</evidence>
<evidence type="ECO:0000313" key="4">
    <source>
        <dbReference type="Proteomes" id="UP000431901"/>
    </source>
</evidence>
<dbReference type="OrthoDB" id="3425696at2"/>
<feature type="transmembrane region" description="Helical" evidence="1">
    <location>
        <begin position="199"/>
        <end position="218"/>
    </location>
</feature>
<dbReference type="AlphaFoldDB" id="A0A6I4WIQ9"/>
<keyword evidence="1" id="KW-0812">Transmembrane</keyword>
<evidence type="ECO:0008006" key="5">
    <source>
        <dbReference type="Google" id="ProtNLM"/>
    </source>
</evidence>
<comment type="caution">
    <text evidence="3">The sequence shown here is derived from an EMBL/GenBank/DDBJ whole genome shotgun (WGS) entry which is preliminary data.</text>
</comment>
<evidence type="ECO:0000313" key="3">
    <source>
        <dbReference type="EMBL" id="MXQ67606.1"/>
    </source>
</evidence>
<name>A0A6I4WIQ9_9ACTN</name>
<keyword evidence="4" id="KW-1185">Reference proteome</keyword>
<dbReference type="Proteomes" id="UP000431901">
    <property type="component" value="Unassembled WGS sequence"/>
</dbReference>
<dbReference type="RefSeq" id="WP_161105800.1">
    <property type="nucleotide sequence ID" value="NZ_JBHLYI010000011.1"/>
</dbReference>
<gene>
    <name evidence="3" type="ORF">GQ466_26670</name>
</gene>
<reference evidence="3 4" key="1">
    <citation type="submission" date="2019-12" db="EMBL/GenBank/DDBJ databases">
        <title>Nocardia macrotermitis sp. nov. and Nocardia aurantia sp. nov., isolated from the gut of the fungus growing-termite Macrotermes natalensis.</title>
        <authorList>
            <person name="Christine B."/>
            <person name="Rene B."/>
        </authorList>
    </citation>
    <scope>NUCLEOTIDE SEQUENCE [LARGE SCALE GENOMIC DNA]</scope>
    <source>
        <strain evidence="3 4">DSM 102126</strain>
    </source>
</reference>
<evidence type="ECO:0000256" key="2">
    <source>
        <dbReference type="SAM" id="SignalP"/>
    </source>
</evidence>
<keyword evidence="1" id="KW-1133">Transmembrane helix</keyword>
<keyword evidence="1" id="KW-0472">Membrane</keyword>
<accession>A0A6I4WIQ9</accession>
<feature type="signal peptide" evidence="2">
    <location>
        <begin position="1"/>
        <end position="23"/>
    </location>
</feature>
<sequence length="229" mass="24544">MRRGLLVLILGLTIPTAATPARADGTDDRRIAAARADRLAALWRRDPVQVTDHAPRALPADAATRIRAAVARLREPVYVAVEPPLPGRVDAADLLPLVHDRLGRDGVYLIVSVDGPLGAARQYGTGPVTVPEHTLTAAAVELPSDAGAVAVVERFVDVALAGDVSERLRAGNRPVPKTRLRRALERRDAAERHTARVEGWTFAAGTALGGGIVAAVLVRHRRGRRRARR</sequence>
<dbReference type="EMBL" id="WUTW01000008">
    <property type="protein sequence ID" value="MXQ67606.1"/>
    <property type="molecule type" value="Genomic_DNA"/>
</dbReference>
<feature type="chain" id="PRO_5026042643" description="TPM domain-containing protein" evidence="2">
    <location>
        <begin position="24"/>
        <end position="229"/>
    </location>
</feature>
<proteinExistence type="predicted"/>
<keyword evidence="2" id="KW-0732">Signal</keyword>
<protein>
    <recommendedName>
        <fullName evidence="5">TPM domain-containing protein</fullName>
    </recommendedName>
</protein>